<protein>
    <submittedName>
        <fullName evidence="2">Uncharacterized protein</fullName>
    </submittedName>
</protein>
<keyword evidence="3" id="KW-1185">Reference proteome</keyword>
<dbReference type="EMBL" id="JAMSHJ010000007">
    <property type="protein sequence ID" value="KAI5391048.1"/>
    <property type="molecule type" value="Genomic_DNA"/>
</dbReference>
<dbReference type="Proteomes" id="UP001058974">
    <property type="component" value="Chromosome 7"/>
</dbReference>
<evidence type="ECO:0000313" key="2">
    <source>
        <dbReference type="EMBL" id="KAI5391048.1"/>
    </source>
</evidence>
<dbReference type="Gramene" id="Psat07G0605900-T1">
    <property type="protein sequence ID" value="KAI5391048.1"/>
    <property type="gene ID" value="KIW84_076059"/>
</dbReference>
<evidence type="ECO:0000256" key="1">
    <source>
        <dbReference type="SAM" id="MobiDB-lite"/>
    </source>
</evidence>
<accession>A0A9D4VVB2</accession>
<dbReference type="AlphaFoldDB" id="A0A9D4VVB2"/>
<gene>
    <name evidence="2" type="ORF">KIW84_076059</name>
</gene>
<name>A0A9D4VVB2_PEA</name>
<feature type="region of interest" description="Disordered" evidence="1">
    <location>
        <begin position="1"/>
        <end position="23"/>
    </location>
</feature>
<sequence>MDSSSSQFGGCGHTCANSGNGYKGKIERKLYPTRDGRKLVSYRGTVDNPRPVFLSASFSNERDLTVHGSTQRILLCFRLELRRTGLDRKINELAQAQGVKENIK</sequence>
<evidence type="ECO:0000313" key="3">
    <source>
        <dbReference type="Proteomes" id="UP001058974"/>
    </source>
</evidence>
<organism evidence="2 3">
    <name type="scientific">Pisum sativum</name>
    <name type="common">Garden pea</name>
    <name type="synonym">Lathyrus oleraceus</name>
    <dbReference type="NCBI Taxonomy" id="3888"/>
    <lineage>
        <taxon>Eukaryota</taxon>
        <taxon>Viridiplantae</taxon>
        <taxon>Streptophyta</taxon>
        <taxon>Embryophyta</taxon>
        <taxon>Tracheophyta</taxon>
        <taxon>Spermatophyta</taxon>
        <taxon>Magnoliopsida</taxon>
        <taxon>eudicotyledons</taxon>
        <taxon>Gunneridae</taxon>
        <taxon>Pentapetalae</taxon>
        <taxon>rosids</taxon>
        <taxon>fabids</taxon>
        <taxon>Fabales</taxon>
        <taxon>Fabaceae</taxon>
        <taxon>Papilionoideae</taxon>
        <taxon>50 kb inversion clade</taxon>
        <taxon>NPAAA clade</taxon>
        <taxon>Hologalegina</taxon>
        <taxon>IRL clade</taxon>
        <taxon>Fabeae</taxon>
        <taxon>Lathyrus</taxon>
    </lineage>
</organism>
<comment type="caution">
    <text evidence="2">The sequence shown here is derived from an EMBL/GenBank/DDBJ whole genome shotgun (WGS) entry which is preliminary data.</text>
</comment>
<proteinExistence type="predicted"/>
<reference evidence="2 3" key="1">
    <citation type="journal article" date="2022" name="Nat. Genet.">
        <title>Improved pea reference genome and pan-genome highlight genomic features and evolutionary characteristics.</title>
        <authorList>
            <person name="Yang T."/>
            <person name="Liu R."/>
            <person name="Luo Y."/>
            <person name="Hu S."/>
            <person name="Wang D."/>
            <person name="Wang C."/>
            <person name="Pandey M.K."/>
            <person name="Ge S."/>
            <person name="Xu Q."/>
            <person name="Li N."/>
            <person name="Li G."/>
            <person name="Huang Y."/>
            <person name="Saxena R.K."/>
            <person name="Ji Y."/>
            <person name="Li M."/>
            <person name="Yan X."/>
            <person name="He Y."/>
            <person name="Liu Y."/>
            <person name="Wang X."/>
            <person name="Xiang C."/>
            <person name="Varshney R.K."/>
            <person name="Ding H."/>
            <person name="Gao S."/>
            <person name="Zong X."/>
        </authorList>
    </citation>
    <scope>NUCLEOTIDE SEQUENCE [LARGE SCALE GENOMIC DNA]</scope>
    <source>
        <strain evidence="2 3">cv. Zhongwan 6</strain>
    </source>
</reference>